<evidence type="ECO:0000256" key="6">
    <source>
        <dbReference type="ARBA" id="ARBA00023211"/>
    </source>
</evidence>
<dbReference type="InterPro" id="IPR000086">
    <property type="entry name" value="NUDIX_hydrolase_dom"/>
</dbReference>
<evidence type="ECO:0000256" key="3">
    <source>
        <dbReference type="ARBA" id="ARBA00022723"/>
    </source>
</evidence>
<dbReference type="Gene3D" id="3.90.79.10">
    <property type="entry name" value="Nucleoside Triphosphate Pyrophosphohydrolase"/>
    <property type="match status" value="1"/>
</dbReference>
<evidence type="ECO:0000259" key="8">
    <source>
        <dbReference type="PROSITE" id="PS51462"/>
    </source>
</evidence>
<evidence type="ECO:0000256" key="4">
    <source>
        <dbReference type="ARBA" id="ARBA00022801"/>
    </source>
</evidence>
<keyword evidence="6" id="KW-0464">Manganese</keyword>
<proteinExistence type="predicted"/>
<name>A0ABX0ZAH4_9ACTN</name>
<feature type="compositionally biased region" description="Low complexity" evidence="7">
    <location>
        <begin position="209"/>
        <end position="221"/>
    </location>
</feature>
<dbReference type="PROSITE" id="PS51462">
    <property type="entry name" value="NUDIX"/>
    <property type="match status" value="1"/>
</dbReference>
<keyword evidence="3" id="KW-0479">Metal-binding</keyword>
<evidence type="ECO:0000256" key="7">
    <source>
        <dbReference type="SAM" id="MobiDB-lite"/>
    </source>
</evidence>
<organism evidence="9 10">
    <name type="scientific">Micromonospora thermarum</name>
    <dbReference type="NCBI Taxonomy" id="2720024"/>
    <lineage>
        <taxon>Bacteria</taxon>
        <taxon>Bacillati</taxon>
        <taxon>Actinomycetota</taxon>
        <taxon>Actinomycetes</taxon>
        <taxon>Micromonosporales</taxon>
        <taxon>Micromonosporaceae</taxon>
        <taxon>Micromonospora</taxon>
    </lineage>
</organism>
<dbReference type="InterPro" id="IPR045121">
    <property type="entry name" value="CoAse"/>
</dbReference>
<dbReference type="EMBL" id="JAATEO010000021">
    <property type="protein sequence ID" value="NJP34098.1"/>
    <property type="molecule type" value="Genomic_DNA"/>
</dbReference>
<dbReference type="Proteomes" id="UP000783871">
    <property type="component" value="Unassembled WGS sequence"/>
</dbReference>
<evidence type="ECO:0000256" key="5">
    <source>
        <dbReference type="ARBA" id="ARBA00022842"/>
    </source>
</evidence>
<gene>
    <name evidence="9" type="ORF">HCJ94_19435</name>
</gene>
<reference evidence="9 10" key="1">
    <citation type="submission" date="2020-03" db="EMBL/GenBank/DDBJ databases">
        <title>WGS of actinomycetes isolated from Thailand.</title>
        <authorList>
            <person name="Thawai C."/>
        </authorList>
    </citation>
    <scope>NUCLEOTIDE SEQUENCE [LARGE SCALE GENOMIC DNA]</scope>
    <source>
        <strain evidence="9 10">HSS6-12</strain>
    </source>
</reference>
<sequence>MTRQPPPWLDPLLARLGSARTEDFTRLATPESGGRESAVLVLLGEAAGAGPDVLILQRAATLRNHAGQPAFPGGAADPEDADASATALREANEEVGLDPASVTVLAELPKLWIPVSDFVVTPVLAWWHAPHPVHPREPAEVAHVARLPVAELVDPENRMRVRHPSGWIGPAFSVRGMLVWGFTAGVLSTLLDMGGWARPWHRGRVVELPPTGASPAPSAGSDEVDETALR</sequence>
<feature type="domain" description="Nudix hydrolase" evidence="8">
    <location>
        <begin position="34"/>
        <end position="174"/>
    </location>
</feature>
<comment type="caution">
    <text evidence="9">The sequence shown here is derived from an EMBL/GenBank/DDBJ whole genome shotgun (WGS) entry which is preliminary data.</text>
</comment>
<evidence type="ECO:0000256" key="2">
    <source>
        <dbReference type="ARBA" id="ARBA00001946"/>
    </source>
</evidence>
<comment type="cofactor">
    <cofactor evidence="2">
        <name>Mg(2+)</name>
        <dbReference type="ChEBI" id="CHEBI:18420"/>
    </cofactor>
</comment>
<keyword evidence="4" id="KW-0378">Hydrolase</keyword>
<keyword evidence="10" id="KW-1185">Reference proteome</keyword>
<evidence type="ECO:0000313" key="9">
    <source>
        <dbReference type="EMBL" id="NJP34098.1"/>
    </source>
</evidence>
<dbReference type="CDD" id="cd03426">
    <property type="entry name" value="NUDIX_CoAse_Nudt7"/>
    <property type="match status" value="1"/>
</dbReference>
<dbReference type="PANTHER" id="PTHR12992">
    <property type="entry name" value="NUDIX HYDROLASE"/>
    <property type="match status" value="1"/>
</dbReference>
<feature type="region of interest" description="Disordered" evidence="7">
    <location>
        <begin position="208"/>
        <end position="230"/>
    </location>
</feature>
<dbReference type="SUPFAM" id="SSF55811">
    <property type="entry name" value="Nudix"/>
    <property type="match status" value="1"/>
</dbReference>
<dbReference type="PANTHER" id="PTHR12992:SF11">
    <property type="entry name" value="MITOCHONDRIAL COENZYME A DIPHOSPHATASE NUDT8"/>
    <property type="match status" value="1"/>
</dbReference>
<dbReference type="InterPro" id="IPR015797">
    <property type="entry name" value="NUDIX_hydrolase-like_dom_sf"/>
</dbReference>
<keyword evidence="5" id="KW-0460">Magnesium</keyword>
<evidence type="ECO:0000313" key="10">
    <source>
        <dbReference type="Proteomes" id="UP000783871"/>
    </source>
</evidence>
<dbReference type="Pfam" id="PF00293">
    <property type="entry name" value="NUDIX"/>
    <property type="match status" value="1"/>
</dbReference>
<comment type="cofactor">
    <cofactor evidence="1">
        <name>Mn(2+)</name>
        <dbReference type="ChEBI" id="CHEBI:29035"/>
    </cofactor>
</comment>
<accession>A0ABX0ZAH4</accession>
<dbReference type="RefSeq" id="WP_168002460.1">
    <property type="nucleotide sequence ID" value="NZ_JAATEO010000021.1"/>
</dbReference>
<evidence type="ECO:0000256" key="1">
    <source>
        <dbReference type="ARBA" id="ARBA00001936"/>
    </source>
</evidence>
<protein>
    <submittedName>
        <fullName evidence="9">CoA pyrophosphatase</fullName>
    </submittedName>
</protein>